<comment type="similarity">
    <text evidence="7">Belongs to the TonB-dependent receptor family.</text>
</comment>
<dbReference type="Pfam" id="PF07715">
    <property type="entry name" value="Plug"/>
    <property type="match status" value="1"/>
</dbReference>
<evidence type="ECO:0000313" key="10">
    <source>
        <dbReference type="Proteomes" id="UP000260644"/>
    </source>
</evidence>
<evidence type="ECO:0000256" key="6">
    <source>
        <dbReference type="ARBA" id="ARBA00023237"/>
    </source>
</evidence>
<evidence type="ECO:0000259" key="8">
    <source>
        <dbReference type="Pfam" id="PF07715"/>
    </source>
</evidence>
<dbReference type="InterPro" id="IPR039426">
    <property type="entry name" value="TonB-dep_rcpt-like"/>
</dbReference>
<evidence type="ECO:0000256" key="3">
    <source>
        <dbReference type="ARBA" id="ARBA00022452"/>
    </source>
</evidence>
<evidence type="ECO:0000256" key="1">
    <source>
        <dbReference type="ARBA" id="ARBA00004571"/>
    </source>
</evidence>
<dbReference type="InterPro" id="IPR036942">
    <property type="entry name" value="Beta-barrel_TonB_sf"/>
</dbReference>
<dbReference type="InterPro" id="IPR023996">
    <property type="entry name" value="TonB-dep_OMP_SusC/RagA"/>
</dbReference>
<dbReference type="NCBIfam" id="TIGR04057">
    <property type="entry name" value="SusC_RagA_signa"/>
    <property type="match status" value="1"/>
</dbReference>
<evidence type="ECO:0000256" key="4">
    <source>
        <dbReference type="ARBA" id="ARBA00022692"/>
    </source>
</evidence>
<dbReference type="InterPro" id="IPR012910">
    <property type="entry name" value="Plug_dom"/>
</dbReference>
<dbReference type="InterPro" id="IPR008969">
    <property type="entry name" value="CarboxyPept-like_regulatory"/>
</dbReference>
<dbReference type="AlphaFoldDB" id="A0A3E1Y724"/>
<dbReference type="RefSeq" id="WP_116977463.1">
    <property type="nucleotide sequence ID" value="NZ_QPMM01000010.1"/>
</dbReference>
<accession>A0A3E1Y724</accession>
<comment type="subcellular location">
    <subcellularLocation>
        <location evidence="1 7">Cell outer membrane</location>
        <topology evidence="1 7">Multi-pass membrane protein</topology>
    </subcellularLocation>
</comment>
<keyword evidence="5 7" id="KW-0472">Membrane</keyword>
<dbReference type="Gene3D" id="2.60.40.1120">
    <property type="entry name" value="Carboxypeptidase-like, regulatory domain"/>
    <property type="match status" value="1"/>
</dbReference>
<evidence type="ECO:0000313" key="9">
    <source>
        <dbReference type="EMBL" id="RFS20745.1"/>
    </source>
</evidence>
<dbReference type="Gene3D" id="2.170.130.10">
    <property type="entry name" value="TonB-dependent receptor, plug domain"/>
    <property type="match status" value="1"/>
</dbReference>
<dbReference type="PROSITE" id="PS52016">
    <property type="entry name" value="TONB_DEPENDENT_REC_3"/>
    <property type="match status" value="1"/>
</dbReference>
<organism evidence="9 10">
    <name type="scientific">Chitinophaga silvatica</name>
    <dbReference type="NCBI Taxonomy" id="2282649"/>
    <lineage>
        <taxon>Bacteria</taxon>
        <taxon>Pseudomonadati</taxon>
        <taxon>Bacteroidota</taxon>
        <taxon>Chitinophagia</taxon>
        <taxon>Chitinophagales</taxon>
        <taxon>Chitinophagaceae</taxon>
        <taxon>Chitinophaga</taxon>
    </lineage>
</organism>
<dbReference type="OrthoDB" id="601301at2"/>
<keyword evidence="10" id="KW-1185">Reference proteome</keyword>
<keyword evidence="4 7" id="KW-0812">Transmembrane</keyword>
<keyword evidence="2 7" id="KW-0813">Transport</keyword>
<feature type="domain" description="TonB-dependent receptor plug" evidence="8">
    <location>
        <begin position="131"/>
        <end position="237"/>
    </location>
</feature>
<comment type="caution">
    <text evidence="9">The sequence shown here is derived from an EMBL/GenBank/DDBJ whole genome shotgun (WGS) entry which is preliminary data.</text>
</comment>
<evidence type="ECO:0000256" key="7">
    <source>
        <dbReference type="PROSITE-ProRule" id="PRU01360"/>
    </source>
</evidence>
<evidence type="ECO:0000256" key="5">
    <source>
        <dbReference type="ARBA" id="ARBA00023136"/>
    </source>
</evidence>
<dbReference type="SUPFAM" id="SSF56935">
    <property type="entry name" value="Porins"/>
    <property type="match status" value="1"/>
</dbReference>
<dbReference type="Pfam" id="PF13715">
    <property type="entry name" value="CarbopepD_reg_2"/>
    <property type="match status" value="1"/>
</dbReference>
<dbReference type="NCBIfam" id="TIGR04056">
    <property type="entry name" value="OMP_RagA_SusC"/>
    <property type="match status" value="1"/>
</dbReference>
<dbReference type="InterPro" id="IPR037066">
    <property type="entry name" value="Plug_dom_sf"/>
</dbReference>
<reference evidence="9 10" key="1">
    <citation type="submission" date="2018-07" db="EMBL/GenBank/DDBJ databases">
        <title>Chitinophaga K2CV101002-2 sp. nov., isolated from a monsoon evergreen broad-leaved forest soil.</title>
        <authorList>
            <person name="Lv Y."/>
        </authorList>
    </citation>
    <scope>NUCLEOTIDE SEQUENCE [LARGE SCALE GENOMIC DNA]</scope>
    <source>
        <strain evidence="9 10">GDMCC 1.1288</strain>
    </source>
</reference>
<dbReference type="EMBL" id="QPMM01000010">
    <property type="protein sequence ID" value="RFS20745.1"/>
    <property type="molecule type" value="Genomic_DNA"/>
</dbReference>
<dbReference type="InterPro" id="IPR023997">
    <property type="entry name" value="TonB-dep_OMP_SusC/RagA_CS"/>
</dbReference>
<name>A0A3E1Y724_9BACT</name>
<keyword evidence="3 7" id="KW-1134">Transmembrane beta strand</keyword>
<keyword evidence="9" id="KW-0675">Receptor</keyword>
<dbReference type="Gene3D" id="2.40.170.20">
    <property type="entry name" value="TonB-dependent receptor, beta-barrel domain"/>
    <property type="match status" value="1"/>
</dbReference>
<gene>
    <name evidence="9" type="ORF">DVR12_19505</name>
</gene>
<dbReference type="GO" id="GO:0009279">
    <property type="term" value="C:cell outer membrane"/>
    <property type="evidence" value="ECO:0007669"/>
    <property type="project" value="UniProtKB-SubCell"/>
</dbReference>
<dbReference type="Proteomes" id="UP000260644">
    <property type="component" value="Unassembled WGS sequence"/>
</dbReference>
<sequence>MQTSTYPRADQRRTPLLYVLAFIVLLLGSIEKGIARPFQSAPVSGTVRNEKNDPLIGVSVKVSGSNTGTVTNQNGAFQLSAPNGAILVFTYVGYEQLTHVVSSNSPINITLKESASGLNEVVVVGYGVQKKTSSTAAVAAIQGKELAKSPVANISNALAGNISGVSMRPNGGQPGKDNPDIHIRGIATTGNNSPLIVVDGIIRNNINDIPSDAIATVTILKDAAAVAPYGLGGANGVILITTKKGQSGVPQLSFSTYYGIQSPTYYPRMLNAQDYMRLRNEAYLNENPSGTNLPFAKDLIDNYLTKNAEDPDKYPVSNTKDLVQMHAPMQNYSMQLSGGNKNVRYYAGLGYLKQSGMFDPVNYQRYNYNVNLDISATPTTNVAVSLLGAINKTNSVDAATSPGQLFRSAYKLIPITNLYYSNGLWGEFAGNTPVGILNAGYSHRTDNNLLTTLSIEQQLPFIKGLSIKGSFSYDPNEATVKGWHTPFYFYSINTTTTPYTFTKQISTSEGGAATYTWLSQEYAKRQYLTYQGYINYHNTFGDHDISALVVAEARTTDSTGFSARRNNFAVNIDELGMGSSNKNDFDNNGSTVTGSQMGFVYRFGYIFRNKYLFEAAGRYDGHYYFAPGKRWGYFPAFSAGWVISEEPFMKDHSTALNYLKLRGSWGKSGNLAGAAFQYLNGYNLYGNAYAYGNGSMVQGSNITREANPNITWEISTKTDVGIDLALWKGLLNISADYFHERRTGMLLPPAVTVPIEYGVGLSDENQGIMENNGIEFSTGTQHQFSNGLKIGLNGNFSYAKNKMVQVFETAATRNNPNRSRTGRPMGTPFGYHALGLFTTADDKNGDGIIDAQDGYNVTQFGTLHPGDIKYADISGPEGKPDGKIDAYDEVAIGNPVYPFITYGFTPTAAWKGFDLSLFFQGSAMAGLTIRGFQTIPFNNNNSNSAYEYFDNRWTPDHQDSKYPRANQSPYANNTQNSDFWVMKTGYLRLKTIVFGYTLPARVLKAIRAQQLRVYFSGQNLLTFSKLKFMDPEVGYTDLETAYPNQRNLTFGLNLTF</sequence>
<dbReference type="SUPFAM" id="SSF49464">
    <property type="entry name" value="Carboxypeptidase regulatory domain-like"/>
    <property type="match status" value="1"/>
</dbReference>
<protein>
    <submittedName>
        <fullName evidence="9">TonB-dependent receptor</fullName>
    </submittedName>
</protein>
<evidence type="ECO:0000256" key="2">
    <source>
        <dbReference type="ARBA" id="ARBA00022448"/>
    </source>
</evidence>
<keyword evidence="6 7" id="KW-0998">Cell outer membrane</keyword>
<proteinExistence type="inferred from homology"/>